<keyword evidence="2" id="KW-1185">Reference proteome</keyword>
<proteinExistence type="predicted"/>
<comment type="caution">
    <text evidence="1">The sequence shown here is derived from an EMBL/GenBank/DDBJ whole genome shotgun (WGS) entry which is preliminary data.</text>
</comment>
<dbReference type="AlphaFoldDB" id="A0A1Q3C6C1"/>
<evidence type="ECO:0000313" key="2">
    <source>
        <dbReference type="Proteomes" id="UP000187406"/>
    </source>
</evidence>
<protein>
    <submittedName>
        <fullName evidence="1">Uncharacterized protein</fullName>
    </submittedName>
</protein>
<evidence type="ECO:0000313" key="1">
    <source>
        <dbReference type="EMBL" id="GAV75760.1"/>
    </source>
</evidence>
<organism evidence="1 2">
    <name type="scientific">Cephalotus follicularis</name>
    <name type="common">Albany pitcher plant</name>
    <dbReference type="NCBI Taxonomy" id="3775"/>
    <lineage>
        <taxon>Eukaryota</taxon>
        <taxon>Viridiplantae</taxon>
        <taxon>Streptophyta</taxon>
        <taxon>Embryophyta</taxon>
        <taxon>Tracheophyta</taxon>
        <taxon>Spermatophyta</taxon>
        <taxon>Magnoliopsida</taxon>
        <taxon>eudicotyledons</taxon>
        <taxon>Gunneridae</taxon>
        <taxon>Pentapetalae</taxon>
        <taxon>rosids</taxon>
        <taxon>fabids</taxon>
        <taxon>Oxalidales</taxon>
        <taxon>Cephalotaceae</taxon>
        <taxon>Cephalotus</taxon>
    </lineage>
</organism>
<dbReference type="EMBL" id="BDDD01001413">
    <property type="protein sequence ID" value="GAV75760.1"/>
    <property type="molecule type" value="Genomic_DNA"/>
</dbReference>
<dbReference type="OrthoDB" id="1002269at2759"/>
<reference evidence="2" key="1">
    <citation type="submission" date="2016-04" db="EMBL/GenBank/DDBJ databases">
        <title>Cephalotus genome sequencing.</title>
        <authorList>
            <person name="Fukushima K."/>
            <person name="Hasebe M."/>
            <person name="Fang X."/>
        </authorList>
    </citation>
    <scope>NUCLEOTIDE SEQUENCE [LARGE SCALE GENOMIC DNA]</scope>
    <source>
        <strain evidence="2">cv. St1</strain>
    </source>
</reference>
<name>A0A1Q3C6C1_CEPFO</name>
<gene>
    <name evidence="1" type="ORF">CFOL_v3_19236</name>
</gene>
<sequence>KTPKDLTASCHYRGKIMKCPTTNGTSCLHNHHKRCRKYPYSIADKKIVTFLKYFFDAIVCTSGSLYDIANSYFNKVYGVYLKLIDSIYSEDLSRSLMASRMKGKHDM</sequence>
<dbReference type="InParanoid" id="A0A1Q3C6C1"/>
<feature type="non-terminal residue" evidence="1">
    <location>
        <position position="1"/>
    </location>
</feature>
<dbReference type="Proteomes" id="UP000187406">
    <property type="component" value="Unassembled WGS sequence"/>
</dbReference>
<accession>A0A1Q3C6C1</accession>